<proteinExistence type="predicted"/>
<gene>
    <name evidence="1" type="primary">GAL1</name>
    <name evidence="1" type="ORF">DSO57_1010091</name>
</gene>
<accession>A0ACC2T6H8</accession>
<dbReference type="Proteomes" id="UP001165960">
    <property type="component" value="Unassembled WGS sequence"/>
</dbReference>
<evidence type="ECO:0000313" key="2">
    <source>
        <dbReference type="Proteomes" id="UP001165960"/>
    </source>
</evidence>
<keyword evidence="2" id="KW-1185">Reference proteome</keyword>
<dbReference type="EC" id="2.7.1.6" evidence="1"/>
<keyword evidence="1" id="KW-0808">Transferase</keyword>
<organism evidence="1 2">
    <name type="scientific">Entomophthora muscae</name>
    <dbReference type="NCBI Taxonomy" id="34485"/>
    <lineage>
        <taxon>Eukaryota</taxon>
        <taxon>Fungi</taxon>
        <taxon>Fungi incertae sedis</taxon>
        <taxon>Zoopagomycota</taxon>
        <taxon>Entomophthoromycotina</taxon>
        <taxon>Entomophthoromycetes</taxon>
        <taxon>Entomophthorales</taxon>
        <taxon>Entomophthoraceae</taxon>
        <taxon>Entomophthora</taxon>
    </lineage>
</organism>
<name>A0ACC2T6H8_9FUNG</name>
<comment type="caution">
    <text evidence="1">The sequence shown here is derived from an EMBL/GenBank/DDBJ whole genome shotgun (WGS) entry which is preliminary data.</text>
</comment>
<dbReference type="EMBL" id="QTSX02003583">
    <property type="protein sequence ID" value="KAJ9070269.1"/>
    <property type="molecule type" value="Genomic_DNA"/>
</dbReference>
<protein>
    <submittedName>
        <fullName evidence="1">Galactokinase</fullName>
        <ecNumber evidence="1">2.7.1.6</ecNumber>
    </submittedName>
</protein>
<reference evidence="1" key="1">
    <citation type="submission" date="2022-04" db="EMBL/GenBank/DDBJ databases">
        <title>Genome of the entomopathogenic fungus Entomophthora muscae.</title>
        <authorList>
            <person name="Elya C."/>
            <person name="Lovett B.R."/>
            <person name="Lee E."/>
            <person name="Macias A.M."/>
            <person name="Hajek A.E."/>
            <person name="De Bivort B.L."/>
            <person name="Kasson M.T."/>
            <person name="De Fine Licht H.H."/>
            <person name="Stajich J.E."/>
        </authorList>
    </citation>
    <scope>NUCLEOTIDE SEQUENCE</scope>
    <source>
        <strain evidence="1">Berkeley</strain>
    </source>
</reference>
<sequence length="510" mass="55380">MANSLVTEFTSVKDIYSAAASSEQECRYRSLVKTFFQTYGKPPQFIARAPGRVNIIGEHIDYCGFGVLPMGIEKDVIAAVYVADEALPGETILSLANTQPDVYFKREVQFLGLDQGIVEIDAARHEWYNYCSAGFKGVLETLGTKAPRKMLCVVDGTVPGGGGLSSSSALVCCISIATMHAQGGKLSAEQLALLAVASERYVGVNGGGMDQVCSMMAKKDEALFIEFSPVLSATSVPIPLADPPISFVIANSLVVSDKATTAPFCYNLRVAETRIAASLMAHHLNVYDQVGVTPTLEDVVAAYSKTLEYPEIESSIDRAIFSLEVVIKALRRGLNYHEEGYTLTQVCEALDASEAAVTKSYLTEYPIKTDVFHLYKRAYHVLTEAQRVLQFRHLCDNAGEKLSKNIAQSLGDLMNASQNSCKALYNCSCPELDELVKLCRLNGALGSRLTGAGWGGCTISLVLQPQVNDFIQALQKSYYSKSTDEEFISAVFATHPAQGAGLMKNLEHYL</sequence>
<evidence type="ECO:0000313" key="1">
    <source>
        <dbReference type="EMBL" id="KAJ9070269.1"/>
    </source>
</evidence>